<dbReference type="GO" id="GO:0008284">
    <property type="term" value="P:positive regulation of cell population proliferation"/>
    <property type="evidence" value="ECO:0007669"/>
    <property type="project" value="Ensembl"/>
</dbReference>
<protein>
    <recommendedName>
        <fullName evidence="2">Fibroblast growth factor</fullName>
        <shortName evidence="2">FGF</shortName>
    </recommendedName>
</protein>
<dbReference type="Pfam" id="PF00167">
    <property type="entry name" value="FGF"/>
    <property type="match status" value="1"/>
</dbReference>
<dbReference type="GO" id="GO:0007420">
    <property type="term" value="P:brain development"/>
    <property type="evidence" value="ECO:0007669"/>
    <property type="project" value="Ensembl"/>
</dbReference>
<dbReference type="OMA" id="GPHVYYG"/>
<dbReference type="PaxDb" id="30732-ENSOMEP00000002129"/>
<evidence type="ECO:0000313" key="3">
    <source>
        <dbReference type="Ensembl" id="ENSOMEP00000002129.1"/>
    </source>
</evidence>
<dbReference type="PRINTS" id="PR00262">
    <property type="entry name" value="IL1HBGF"/>
</dbReference>
<name>A0A3B3BAE2_ORYME</name>
<feature type="chain" id="PRO_5017101313" description="Fibroblast growth factor" evidence="2">
    <location>
        <begin position="22"/>
        <end position="236"/>
    </location>
</feature>
<dbReference type="Gene3D" id="2.80.10.50">
    <property type="match status" value="2"/>
</dbReference>
<dbReference type="PANTHER" id="PTHR11486">
    <property type="entry name" value="FIBROBLAST GROWTH FACTOR"/>
    <property type="match status" value="1"/>
</dbReference>
<dbReference type="GeneTree" id="ENSGT00940000160601"/>
<dbReference type="InterPro" id="IPR008996">
    <property type="entry name" value="IL1/FGF"/>
</dbReference>
<comment type="similarity">
    <text evidence="1 2">Belongs to the heparin-binding growth factors family.</text>
</comment>
<organism evidence="3 4">
    <name type="scientific">Oryzias melastigma</name>
    <name type="common">Marine medaka</name>
    <dbReference type="NCBI Taxonomy" id="30732"/>
    <lineage>
        <taxon>Eukaryota</taxon>
        <taxon>Metazoa</taxon>
        <taxon>Chordata</taxon>
        <taxon>Craniata</taxon>
        <taxon>Vertebrata</taxon>
        <taxon>Euteleostomi</taxon>
        <taxon>Actinopterygii</taxon>
        <taxon>Neopterygii</taxon>
        <taxon>Teleostei</taxon>
        <taxon>Neoteleostei</taxon>
        <taxon>Acanthomorphata</taxon>
        <taxon>Ovalentaria</taxon>
        <taxon>Atherinomorphae</taxon>
        <taxon>Beloniformes</taxon>
        <taxon>Adrianichthyidae</taxon>
        <taxon>Oryziinae</taxon>
        <taxon>Oryzias</taxon>
    </lineage>
</organism>
<dbReference type="GO" id="GO:0008083">
    <property type="term" value="F:growth factor activity"/>
    <property type="evidence" value="ECO:0007669"/>
    <property type="project" value="InterPro"/>
</dbReference>
<dbReference type="GO" id="GO:0060041">
    <property type="term" value="P:retina development in camera-type eye"/>
    <property type="evidence" value="ECO:0007669"/>
    <property type="project" value="Ensembl"/>
</dbReference>
<dbReference type="GO" id="GO:0031290">
    <property type="term" value="P:retinal ganglion cell axon guidance"/>
    <property type="evidence" value="ECO:0007669"/>
    <property type="project" value="Ensembl"/>
</dbReference>
<dbReference type="PROSITE" id="PS00247">
    <property type="entry name" value="HBGF_FGF"/>
    <property type="match status" value="1"/>
</dbReference>
<evidence type="ECO:0000313" key="4">
    <source>
        <dbReference type="Proteomes" id="UP000261560"/>
    </source>
</evidence>
<proteinExistence type="inferred from homology"/>
<dbReference type="SUPFAM" id="SSF50353">
    <property type="entry name" value="Cytokine"/>
    <property type="match status" value="1"/>
</dbReference>
<evidence type="ECO:0000256" key="1">
    <source>
        <dbReference type="ARBA" id="ARBA00007936"/>
    </source>
</evidence>
<dbReference type="GO" id="GO:0048665">
    <property type="term" value="P:neuron fate specification"/>
    <property type="evidence" value="ECO:0007669"/>
    <property type="project" value="Ensembl"/>
</dbReference>
<reference evidence="3" key="2">
    <citation type="submission" date="2025-09" db="UniProtKB">
        <authorList>
            <consortium name="Ensembl"/>
        </authorList>
    </citation>
    <scope>IDENTIFICATION</scope>
</reference>
<dbReference type="Ensembl" id="ENSOMET00000013012.1">
    <property type="protein sequence ID" value="ENSOMEP00000002129.1"/>
    <property type="gene ID" value="ENSOMEG00000003048.1"/>
</dbReference>
<accession>A0A3B3BAE2</accession>
<keyword evidence="2" id="KW-0732">Signal</keyword>
<dbReference type="AlphaFoldDB" id="A0A3B3BAE2"/>
<evidence type="ECO:0000256" key="2">
    <source>
        <dbReference type="RuleBase" id="RU049442"/>
    </source>
</evidence>
<reference evidence="3" key="1">
    <citation type="submission" date="2025-08" db="UniProtKB">
        <authorList>
            <consortium name="Ensembl"/>
        </authorList>
    </citation>
    <scope>IDENTIFICATION</scope>
</reference>
<sequence>MLLIVVTVSVASVFFASGVSSMPLSDHGPHITHSWSQVVRLRHLYAVKPGQHVQIREDGHIHGSAEQTLNSKSDVLNLSKAEIQCSCWILNDGIQTTGLLEISPVAPGRVVFRGVATSRFLCMESDGRLFSSHSFDKDNCIFREQILADGYNIYISDQHGTLLSLGNHRQRQQGLDRDVPALAQFLPRISTLQQTLYPAPAVPHQLRAMQTEKTLDAMDSFGQLSKIIHSPSFNKR</sequence>
<dbReference type="InterPro" id="IPR002209">
    <property type="entry name" value="Fibroblast_GF_fam"/>
</dbReference>
<dbReference type="GO" id="GO:0050769">
    <property type="term" value="P:positive regulation of neurogenesis"/>
    <property type="evidence" value="ECO:0007669"/>
    <property type="project" value="Ensembl"/>
</dbReference>
<dbReference type="SMART" id="SM00442">
    <property type="entry name" value="FGF"/>
    <property type="match status" value="1"/>
</dbReference>
<dbReference type="STRING" id="30732.ENSOMEP00000002129"/>
<feature type="signal peptide" evidence="2">
    <location>
        <begin position="1"/>
        <end position="21"/>
    </location>
</feature>
<dbReference type="GO" id="GO:0048709">
    <property type="term" value="P:oligodendrocyte differentiation"/>
    <property type="evidence" value="ECO:0007669"/>
    <property type="project" value="Ensembl"/>
</dbReference>
<dbReference type="GO" id="GO:0002088">
    <property type="term" value="P:lens development in camera-type eye"/>
    <property type="evidence" value="ECO:0007669"/>
    <property type="project" value="Ensembl"/>
</dbReference>
<dbReference type="Proteomes" id="UP000261560">
    <property type="component" value="Unplaced"/>
</dbReference>
<keyword evidence="4" id="KW-1185">Reference proteome</keyword>